<evidence type="ECO:0000313" key="2">
    <source>
        <dbReference type="Proteomes" id="UP001066276"/>
    </source>
</evidence>
<dbReference type="EMBL" id="JANPWB010000013">
    <property type="protein sequence ID" value="KAJ1111503.1"/>
    <property type="molecule type" value="Genomic_DNA"/>
</dbReference>
<accession>A0AAV7N630</accession>
<comment type="caution">
    <text evidence="1">The sequence shown here is derived from an EMBL/GenBank/DDBJ whole genome shotgun (WGS) entry which is preliminary data.</text>
</comment>
<keyword evidence="2" id="KW-1185">Reference proteome</keyword>
<evidence type="ECO:0000313" key="1">
    <source>
        <dbReference type="EMBL" id="KAJ1111503.1"/>
    </source>
</evidence>
<sequence>MAVPFTSNHFTTKDVRQVSVASAIHIQSLHNQACALGISWQCHSRPTTSQPRTCVRYLLPVPFTSNHFTTKHVPRVSHGSAIHDQPLHNQVRASGICCQCHSCPITSQPSMCLGYLMAVPFTSNHFTTKDVCQVSVASAIHVQSLHNQACALGISWQCHSRPTTSQPRTCVRYLLPVPLMSNHFTTKHVPWVSHGSAIHVQPLHNQGRASGICCRCHSRPTTSQPSMCVGYLKAVPFTSNHFTTKDVRLLSVASANHVQPLHNQACASDISRQCNSRPTTSQPRTCVRYLLPVPFTSNHFTTKHVPWISHGSAIHVQPLHNQGRVSGICCQCHSCPTTSQPSMCLGYLMAVPFTSNHFTTKDVRQVSAANAIHVQPLHNQACASGISRQCNSRPTTSQPRPCVIYLLPVPLMSNHFTTKHVPWVSHGSAIHLQPLHNQGRVSGICCQCHSRPTTSQPSMCLGYLMAVPFTSNHFTTKDVRQVSVASAIHDQPLHSLKAVQFTSNHFTTKHVPWVSHGSAIHLQPLHNQGRVSGICCQCHSRPNTSQPSMCLGYLMAVPFTSNQFTTKDVRQVSVASAIHVQPLHSLKAVQFTSNYFTTKDVRQVSVASAIHVQPLHNQACALGISWQCHSRPITS</sequence>
<gene>
    <name evidence="1" type="ORF">NDU88_008825</name>
</gene>
<dbReference type="AlphaFoldDB" id="A0AAV7N630"/>
<name>A0AAV7N630_PLEWA</name>
<protein>
    <submittedName>
        <fullName evidence="1">Uncharacterized protein</fullName>
    </submittedName>
</protein>
<organism evidence="1 2">
    <name type="scientific">Pleurodeles waltl</name>
    <name type="common">Iberian ribbed newt</name>
    <dbReference type="NCBI Taxonomy" id="8319"/>
    <lineage>
        <taxon>Eukaryota</taxon>
        <taxon>Metazoa</taxon>
        <taxon>Chordata</taxon>
        <taxon>Craniata</taxon>
        <taxon>Vertebrata</taxon>
        <taxon>Euteleostomi</taxon>
        <taxon>Amphibia</taxon>
        <taxon>Batrachia</taxon>
        <taxon>Caudata</taxon>
        <taxon>Salamandroidea</taxon>
        <taxon>Salamandridae</taxon>
        <taxon>Pleurodelinae</taxon>
        <taxon>Pleurodeles</taxon>
    </lineage>
</organism>
<reference evidence="1" key="1">
    <citation type="journal article" date="2022" name="bioRxiv">
        <title>Sequencing and chromosome-scale assembly of the giantPleurodeles waltlgenome.</title>
        <authorList>
            <person name="Brown T."/>
            <person name="Elewa A."/>
            <person name="Iarovenko S."/>
            <person name="Subramanian E."/>
            <person name="Araus A.J."/>
            <person name="Petzold A."/>
            <person name="Susuki M."/>
            <person name="Suzuki K.-i.T."/>
            <person name="Hayashi T."/>
            <person name="Toyoda A."/>
            <person name="Oliveira C."/>
            <person name="Osipova E."/>
            <person name="Leigh N.D."/>
            <person name="Simon A."/>
            <person name="Yun M.H."/>
        </authorList>
    </citation>
    <scope>NUCLEOTIDE SEQUENCE</scope>
    <source>
        <strain evidence="1">20211129_DDA</strain>
        <tissue evidence="1">Liver</tissue>
    </source>
</reference>
<proteinExistence type="predicted"/>
<dbReference type="Proteomes" id="UP001066276">
    <property type="component" value="Chromosome 9"/>
</dbReference>